<keyword evidence="3" id="KW-0418">Kinase</keyword>
<evidence type="ECO:0000259" key="4">
    <source>
        <dbReference type="Pfam" id="PF07804"/>
    </source>
</evidence>
<proteinExistence type="inferred from homology"/>
<evidence type="ECO:0000313" key="6">
    <source>
        <dbReference type="Proteomes" id="UP000287853"/>
    </source>
</evidence>
<organism evidence="5 6">
    <name type="scientific">Candidatus Electrothrix aarhusensis</name>
    <dbReference type="NCBI Taxonomy" id="1859131"/>
    <lineage>
        <taxon>Bacteria</taxon>
        <taxon>Pseudomonadati</taxon>
        <taxon>Thermodesulfobacteriota</taxon>
        <taxon>Desulfobulbia</taxon>
        <taxon>Desulfobulbales</taxon>
        <taxon>Desulfobulbaceae</taxon>
        <taxon>Candidatus Electrothrix</taxon>
    </lineage>
</organism>
<protein>
    <submittedName>
        <fullName evidence="5">HipA-like N-terminal domain-containing protein</fullName>
    </submittedName>
</protein>
<keyword evidence="2" id="KW-0808">Transferase</keyword>
<dbReference type="InterPro" id="IPR012893">
    <property type="entry name" value="HipA-like_C"/>
</dbReference>
<gene>
    <name evidence="5" type="ORF">H206_02123</name>
</gene>
<dbReference type="PANTHER" id="PTHR37419:SF8">
    <property type="entry name" value="TOXIN YJJJ"/>
    <property type="match status" value="1"/>
</dbReference>
<evidence type="ECO:0000256" key="2">
    <source>
        <dbReference type="ARBA" id="ARBA00022679"/>
    </source>
</evidence>
<feature type="domain" description="HipA-like C-terminal" evidence="4">
    <location>
        <begin position="206"/>
        <end position="430"/>
    </location>
</feature>
<evidence type="ECO:0000256" key="1">
    <source>
        <dbReference type="ARBA" id="ARBA00010164"/>
    </source>
</evidence>
<dbReference type="AlphaFoldDB" id="A0A444IUY2"/>
<evidence type="ECO:0000313" key="5">
    <source>
        <dbReference type="EMBL" id="RWX44405.1"/>
    </source>
</evidence>
<keyword evidence="6" id="KW-1185">Reference proteome</keyword>
<comment type="caution">
    <text evidence="5">The sequence shown here is derived from an EMBL/GenBank/DDBJ whole genome shotgun (WGS) entry which is preliminary data.</text>
</comment>
<name>A0A444IUY2_9BACT</name>
<dbReference type="GO" id="GO:0005829">
    <property type="term" value="C:cytosol"/>
    <property type="evidence" value="ECO:0007669"/>
    <property type="project" value="TreeGrafter"/>
</dbReference>
<reference evidence="5 6" key="1">
    <citation type="submission" date="2017-01" db="EMBL/GenBank/DDBJ databases">
        <title>The cable genome- insights into the physiology and evolution of filamentous bacteria capable of sulfide oxidation via long distance electron transfer.</title>
        <authorList>
            <person name="Schreiber L."/>
            <person name="Bjerg J.T."/>
            <person name="Boggild A."/>
            <person name="Van De Vossenberg J."/>
            <person name="Meysman F."/>
            <person name="Nielsen L.P."/>
            <person name="Schramm A."/>
            <person name="Kjeldsen K.U."/>
        </authorList>
    </citation>
    <scope>NUCLEOTIDE SEQUENCE [LARGE SCALE GENOMIC DNA]</scope>
    <source>
        <strain evidence="5">MCF</strain>
    </source>
</reference>
<dbReference type="Proteomes" id="UP000287853">
    <property type="component" value="Unassembled WGS sequence"/>
</dbReference>
<sequence>MPQKILEILSLGPATTKTLAAATSMPRQTVNRKLRALGNTVIKYDKVRPPLYYAVAEAFGAGREIPLVAVDSHGETHLWGILRPLAHGGFHLESTRIAPKVLQGDKGSGLYEDLPYFLDDLRPQGFIGRQITRDLHARSDIFSPDPRDWNMEQVGRYLVANGDDLPGNLKIGQMALDRVRRPPLKSRREEYPELADKAVEGEVYGSSAGGEQAKFATYSRERNAHVIVKFSPKGGGELATRWRDILVTEYIANEVLREHDISAAEVKIFQEKDRLFLESLRFDRVGEYGRLPLLSMQAVDNEFSGVGRGWLDVAQTLHKQGLISQQDLVDLAASWGFGRLIHNTDMHLGNISLFIKEAGFSLAPVYDMCSMGFAPRSTGEIPPFSFSPPDIDGHLDSRFDDRFNNRFNNRVGFLSDTASLTKRIREMARKFWSRLEKNELISDELKIFLGQGNPLD</sequence>
<dbReference type="InterPro" id="IPR052028">
    <property type="entry name" value="HipA_Ser/Thr_kinase"/>
</dbReference>
<comment type="similarity">
    <text evidence="1">Belongs to the HipA Ser/Thr kinase family.</text>
</comment>
<dbReference type="Pfam" id="PF07804">
    <property type="entry name" value="HipA_C"/>
    <property type="match status" value="1"/>
</dbReference>
<dbReference type="PANTHER" id="PTHR37419">
    <property type="entry name" value="SERINE/THREONINE-PROTEIN KINASE TOXIN HIPA"/>
    <property type="match status" value="1"/>
</dbReference>
<dbReference type="Gene3D" id="1.10.1070.20">
    <property type="match status" value="1"/>
</dbReference>
<evidence type="ECO:0000256" key="3">
    <source>
        <dbReference type="ARBA" id="ARBA00022777"/>
    </source>
</evidence>
<accession>A0A444IUY2</accession>
<dbReference type="GO" id="GO:0004674">
    <property type="term" value="F:protein serine/threonine kinase activity"/>
    <property type="evidence" value="ECO:0007669"/>
    <property type="project" value="TreeGrafter"/>
</dbReference>
<dbReference type="EMBL" id="MTKO01000095">
    <property type="protein sequence ID" value="RWX44405.1"/>
    <property type="molecule type" value="Genomic_DNA"/>
</dbReference>
<dbReference type="NCBIfam" id="NF007297">
    <property type="entry name" value="PRK09775.1"/>
    <property type="match status" value="1"/>
</dbReference>